<evidence type="ECO:0000256" key="3">
    <source>
        <dbReference type="PROSITE-ProRule" id="PRU00023"/>
    </source>
</evidence>
<dbReference type="Pfam" id="PF12796">
    <property type="entry name" value="Ank_2"/>
    <property type="match status" value="2"/>
</dbReference>
<dbReference type="PANTHER" id="PTHR24173:SF74">
    <property type="entry name" value="ANKYRIN REPEAT DOMAIN-CONTAINING PROTEIN 16"/>
    <property type="match status" value="1"/>
</dbReference>
<evidence type="ECO:0000256" key="2">
    <source>
        <dbReference type="ARBA" id="ARBA00023043"/>
    </source>
</evidence>
<gene>
    <name evidence="4" type="ORF">CYMTET_34802</name>
</gene>
<name>A0AAE0FAE6_9CHLO</name>
<accession>A0AAE0FAE6</accession>
<dbReference type="PROSITE" id="PS50088">
    <property type="entry name" value="ANK_REPEAT"/>
    <property type="match status" value="2"/>
</dbReference>
<feature type="repeat" description="ANK" evidence="3">
    <location>
        <begin position="147"/>
        <end position="179"/>
    </location>
</feature>
<evidence type="ECO:0000313" key="4">
    <source>
        <dbReference type="EMBL" id="KAK3256043.1"/>
    </source>
</evidence>
<dbReference type="InterPro" id="IPR036770">
    <property type="entry name" value="Ankyrin_rpt-contain_sf"/>
</dbReference>
<dbReference type="Gene3D" id="1.25.40.20">
    <property type="entry name" value="Ankyrin repeat-containing domain"/>
    <property type="match status" value="2"/>
</dbReference>
<dbReference type="PANTHER" id="PTHR24173">
    <property type="entry name" value="ANKYRIN REPEAT CONTAINING"/>
    <property type="match status" value="1"/>
</dbReference>
<keyword evidence="5" id="KW-1185">Reference proteome</keyword>
<sequence length="272" mass="27905">MASLKLPPGIAVLFGKVVRGDAAAVDDLLKSDTNLSRCINDKNSDQDTALAVAAKMGNVAVVKTLVSHGAHPLVGVRQSKNTPLHLAAIAGDLRLNRLELEGLCAGHTAVVEALLEGCRGPPPASQGASRKYPSKTQGSFVDTRNEAGDTPLMFACAAGQLGPARLLLHQRASLLLQNHSGMTPLICAAGSSDSAQQAKGDGATSPAGSGTKAAQLVEALLGSIGGEEERKKMAQLQDSHGNTALVQCSLKDPSCARHAQLDASPGAMPTID</sequence>
<dbReference type="EMBL" id="LGRX02022016">
    <property type="protein sequence ID" value="KAK3256043.1"/>
    <property type="molecule type" value="Genomic_DNA"/>
</dbReference>
<organism evidence="4 5">
    <name type="scientific">Cymbomonas tetramitiformis</name>
    <dbReference type="NCBI Taxonomy" id="36881"/>
    <lineage>
        <taxon>Eukaryota</taxon>
        <taxon>Viridiplantae</taxon>
        <taxon>Chlorophyta</taxon>
        <taxon>Pyramimonadophyceae</taxon>
        <taxon>Pyramimonadales</taxon>
        <taxon>Pyramimonadaceae</taxon>
        <taxon>Cymbomonas</taxon>
    </lineage>
</organism>
<reference evidence="4 5" key="1">
    <citation type="journal article" date="2015" name="Genome Biol. Evol.">
        <title>Comparative Genomics of a Bacterivorous Green Alga Reveals Evolutionary Causalities and Consequences of Phago-Mixotrophic Mode of Nutrition.</title>
        <authorList>
            <person name="Burns J.A."/>
            <person name="Paasch A."/>
            <person name="Narechania A."/>
            <person name="Kim E."/>
        </authorList>
    </citation>
    <scope>NUCLEOTIDE SEQUENCE [LARGE SCALE GENOMIC DNA]</scope>
    <source>
        <strain evidence="4 5">PLY_AMNH</strain>
    </source>
</reference>
<comment type="caution">
    <text evidence="4">The sequence shown here is derived from an EMBL/GenBank/DDBJ whole genome shotgun (WGS) entry which is preliminary data.</text>
</comment>
<dbReference type="Proteomes" id="UP001190700">
    <property type="component" value="Unassembled WGS sequence"/>
</dbReference>
<protein>
    <submittedName>
        <fullName evidence="4">Uncharacterized protein</fullName>
    </submittedName>
</protein>
<dbReference type="InterPro" id="IPR002110">
    <property type="entry name" value="Ankyrin_rpt"/>
</dbReference>
<proteinExistence type="predicted"/>
<feature type="repeat" description="ANK" evidence="3">
    <location>
        <begin position="45"/>
        <end position="70"/>
    </location>
</feature>
<dbReference type="AlphaFoldDB" id="A0AAE0FAE6"/>
<keyword evidence="2 3" id="KW-0040">ANK repeat</keyword>
<keyword evidence="1" id="KW-0677">Repeat</keyword>
<evidence type="ECO:0000313" key="5">
    <source>
        <dbReference type="Proteomes" id="UP001190700"/>
    </source>
</evidence>
<dbReference type="SMART" id="SM00248">
    <property type="entry name" value="ANK"/>
    <property type="match status" value="3"/>
</dbReference>
<dbReference type="PROSITE" id="PS50297">
    <property type="entry name" value="ANK_REP_REGION"/>
    <property type="match status" value="1"/>
</dbReference>
<dbReference type="SUPFAM" id="SSF48403">
    <property type="entry name" value="Ankyrin repeat"/>
    <property type="match status" value="1"/>
</dbReference>
<evidence type="ECO:0000256" key="1">
    <source>
        <dbReference type="ARBA" id="ARBA00022737"/>
    </source>
</evidence>